<proteinExistence type="predicted"/>
<sequence length="167" mass="17574">MSTEYTAAELIEAFQLEGIDAKVEETGGGTATLIIDGGAVMVGPGYFGDNGAVFDTAELSYGFYDADGEEVADAVWFEEDATSADIARAVGIAYSQHKGVEVSEGDAVVIVAPTGFHKANTWEGAEWKVTHVRPARGRVTLEQTNGKHANPLELTSVPISAIAPLTK</sequence>
<dbReference type="KEGG" id="vg:55815365"/>
<dbReference type="RefSeq" id="YP_009885959.1">
    <property type="nucleotide sequence ID" value="NC_049489.1"/>
</dbReference>
<evidence type="ECO:0000313" key="1">
    <source>
        <dbReference type="EMBL" id="QGZ17136.1"/>
    </source>
</evidence>
<protein>
    <submittedName>
        <fullName evidence="1">Uncharacterized protein</fullName>
    </submittedName>
</protein>
<evidence type="ECO:0000313" key="2">
    <source>
        <dbReference type="Proteomes" id="UP000438167"/>
    </source>
</evidence>
<name>A0A6B9JD29_9CAUD</name>
<reference evidence="1 2" key="1">
    <citation type="submission" date="2019-11" db="EMBL/GenBank/DDBJ databases">
        <authorList>
            <person name="Donovan J."/>
            <person name="Schaffer R."/>
            <person name="Bae M.S."/>
            <person name="Gitobu P.N."/>
            <person name="Guan P."/>
            <person name="Olavarrieta M.P."/>
            <person name="Perez Cortez K."/>
            <person name="Tozier F.G."/>
            <person name="Vasilopoulos H."/>
            <person name="Zhang S."/>
            <person name="Kapinos A."/>
            <person name="Freise A.C."/>
            <person name="Moberg-Parker J."/>
            <person name="Garlena R.A."/>
            <person name="Russell D.A."/>
            <person name="Pope W.H."/>
            <person name="Jacobs-Sera D."/>
            <person name="Hatfull G.F."/>
        </authorList>
    </citation>
    <scope>NUCLEOTIDE SEQUENCE [LARGE SCALE GENOMIC DNA]</scope>
</reference>
<dbReference type="EMBL" id="MN703411">
    <property type="protein sequence ID" value="QGZ17136.1"/>
    <property type="molecule type" value="Genomic_DNA"/>
</dbReference>
<organism evidence="1 2">
    <name type="scientific">Arthrobacter phage DrYang</name>
    <dbReference type="NCBI Taxonomy" id="2686080"/>
    <lineage>
        <taxon>Viruses</taxon>
        <taxon>Duplodnaviria</taxon>
        <taxon>Heunggongvirae</taxon>
        <taxon>Uroviricota</taxon>
        <taxon>Caudoviricetes</taxon>
        <taxon>Klausavirus</taxon>
        <taxon>Klausavirus dryang</taxon>
    </lineage>
</organism>
<dbReference type="Proteomes" id="UP000438167">
    <property type="component" value="Segment"/>
</dbReference>
<accession>A0A6B9JD29</accession>
<dbReference type="GeneID" id="55815365"/>
<keyword evidence="2" id="KW-1185">Reference proteome</keyword>
<gene>
    <name evidence="1" type="primary">37</name>
    <name evidence="1" type="ORF">SEA_DRYANG_37</name>
</gene>